<sequence>MRLFLLSALLAMLAASTNAIPLERQQVPMPAKLEHVLEQPKISPDEFSRPLVVKNPSLEEFKAKVLAATAANRPVSQPLIPGRKTSSWIRVQAIKDELARKMREDPKACFCAGGSICCHGAEGMNCNFGVCGLGS</sequence>
<reference evidence="2 3" key="1">
    <citation type="submission" date="2019-06" db="EMBL/GenBank/DDBJ databases">
        <title>Draft genome sequence of the filamentous fungus Phialemoniopsis curvata isolated from diesel fuel.</title>
        <authorList>
            <person name="Varaljay V.A."/>
            <person name="Lyon W.J."/>
            <person name="Crouch A.L."/>
            <person name="Drake C.E."/>
            <person name="Hollomon J.M."/>
            <person name="Nadeau L.J."/>
            <person name="Nunn H.S."/>
            <person name="Stevenson B.S."/>
            <person name="Bojanowski C.L."/>
            <person name="Crookes-Goodson W.J."/>
        </authorList>
    </citation>
    <scope>NUCLEOTIDE SEQUENCE [LARGE SCALE GENOMIC DNA]</scope>
    <source>
        <strain evidence="2 3">D216</strain>
    </source>
</reference>
<feature type="chain" id="PRO_5021420176" evidence="1">
    <location>
        <begin position="20"/>
        <end position="135"/>
    </location>
</feature>
<name>A0A507B253_9PEZI</name>
<gene>
    <name evidence="2" type="ORF">E0L32_004011</name>
</gene>
<protein>
    <submittedName>
        <fullName evidence="2">Uncharacterized protein</fullName>
    </submittedName>
</protein>
<dbReference type="GeneID" id="41971458"/>
<evidence type="ECO:0000256" key="1">
    <source>
        <dbReference type="SAM" id="SignalP"/>
    </source>
</evidence>
<accession>A0A507B253</accession>
<evidence type="ECO:0000313" key="2">
    <source>
        <dbReference type="EMBL" id="TPX16362.1"/>
    </source>
</evidence>
<dbReference type="EMBL" id="SKBQ01000018">
    <property type="protein sequence ID" value="TPX16362.1"/>
    <property type="molecule type" value="Genomic_DNA"/>
</dbReference>
<keyword evidence="1" id="KW-0732">Signal</keyword>
<dbReference type="AlphaFoldDB" id="A0A507B253"/>
<organism evidence="2 3">
    <name type="scientific">Thyridium curvatum</name>
    <dbReference type="NCBI Taxonomy" id="1093900"/>
    <lineage>
        <taxon>Eukaryota</taxon>
        <taxon>Fungi</taxon>
        <taxon>Dikarya</taxon>
        <taxon>Ascomycota</taxon>
        <taxon>Pezizomycotina</taxon>
        <taxon>Sordariomycetes</taxon>
        <taxon>Sordariomycetidae</taxon>
        <taxon>Thyridiales</taxon>
        <taxon>Thyridiaceae</taxon>
        <taxon>Thyridium</taxon>
    </lineage>
</organism>
<feature type="signal peptide" evidence="1">
    <location>
        <begin position="1"/>
        <end position="19"/>
    </location>
</feature>
<evidence type="ECO:0000313" key="3">
    <source>
        <dbReference type="Proteomes" id="UP000319257"/>
    </source>
</evidence>
<keyword evidence="3" id="KW-1185">Reference proteome</keyword>
<comment type="caution">
    <text evidence="2">The sequence shown here is derived from an EMBL/GenBank/DDBJ whole genome shotgun (WGS) entry which is preliminary data.</text>
</comment>
<dbReference type="OrthoDB" id="4832440at2759"/>
<dbReference type="Proteomes" id="UP000319257">
    <property type="component" value="Unassembled WGS sequence"/>
</dbReference>
<dbReference type="RefSeq" id="XP_030998073.1">
    <property type="nucleotide sequence ID" value="XM_031138375.1"/>
</dbReference>
<dbReference type="InParanoid" id="A0A507B253"/>
<proteinExistence type="predicted"/>